<proteinExistence type="inferred from homology"/>
<reference evidence="3" key="1">
    <citation type="submission" date="2021-03" db="EMBL/GenBank/DDBJ databases">
        <title>Microbacterium sp. nov., a novel actinobacterium isolated from cow dung.</title>
        <authorList>
            <person name="Zhang L."/>
        </authorList>
    </citation>
    <scope>NUCLEOTIDE SEQUENCE</scope>
    <source>
        <strain evidence="3">NEAU-LLB</strain>
    </source>
</reference>
<dbReference type="SUPFAM" id="SSF52799">
    <property type="entry name" value="(Phosphotyrosine protein) phosphatases II"/>
    <property type="match status" value="1"/>
</dbReference>
<name>A0A939QS44_9MICO</name>
<gene>
    <name evidence="3" type="ORF">J5V96_11425</name>
</gene>
<evidence type="ECO:0000313" key="4">
    <source>
        <dbReference type="Proteomes" id="UP000680132"/>
    </source>
</evidence>
<dbReference type="AlphaFoldDB" id="A0A939QS44"/>
<keyword evidence="4" id="KW-1185">Reference proteome</keyword>
<organism evidence="3 4">
    <name type="scientific">Microbacterium stercoris</name>
    <dbReference type="NCBI Taxonomy" id="2820289"/>
    <lineage>
        <taxon>Bacteria</taxon>
        <taxon>Bacillati</taxon>
        <taxon>Actinomycetota</taxon>
        <taxon>Actinomycetes</taxon>
        <taxon>Micrococcales</taxon>
        <taxon>Microbacteriaceae</taxon>
        <taxon>Microbacterium</taxon>
    </lineage>
</organism>
<accession>A0A939QS44</accession>
<evidence type="ECO:0000259" key="2">
    <source>
        <dbReference type="PROSITE" id="PS50056"/>
    </source>
</evidence>
<dbReference type="Proteomes" id="UP000680132">
    <property type="component" value="Unassembled WGS sequence"/>
</dbReference>
<dbReference type="InterPro" id="IPR016130">
    <property type="entry name" value="Tyr_Pase_AS"/>
</dbReference>
<dbReference type="Pfam" id="PF13350">
    <property type="entry name" value="Y_phosphatase3"/>
    <property type="match status" value="1"/>
</dbReference>
<dbReference type="PANTHER" id="PTHR31126">
    <property type="entry name" value="TYROSINE-PROTEIN PHOSPHATASE"/>
    <property type="match status" value="1"/>
</dbReference>
<comment type="similarity">
    <text evidence="1">Belongs to the protein-tyrosine phosphatase family.</text>
</comment>
<dbReference type="PROSITE" id="PS00383">
    <property type="entry name" value="TYR_PHOSPHATASE_1"/>
    <property type="match status" value="1"/>
</dbReference>
<dbReference type="InterPro" id="IPR000387">
    <property type="entry name" value="Tyr_Pase_dom"/>
</dbReference>
<protein>
    <submittedName>
        <fullName evidence="3">Tyrosine-protein phosphatase</fullName>
    </submittedName>
</protein>
<evidence type="ECO:0000256" key="1">
    <source>
        <dbReference type="ARBA" id="ARBA00009580"/>
    </source>
</evidence>
<dbReference type="PROSITE" id="PS50056">
    <property type="entry name" value="TYR_PHOSPHATASE_2"/>
    <property type="match status" value="1"/>
</dbReference>
<evidence type="ECO:0000313" key="3">
    <source>
        <dbReference type="EMBL" id="MBO3664118.1"/>
    </source>
</evidence>
<dbReference type="PANTHER" id="PTHR31126:SF1">
    <property type="entry name" value="TYROSINE SPECIFIC PROTEIN PHOSPHATASES DOMAIN-CONTAINING PROTEIN"/>
    <property type="match status" value="1"/>
</dbReference>
<sequence>MRIDVPRTFNFREVLPVRPGTLYRSDALHKLTGAGRAKLRQLGISRVIDLRGAWDVRLGGRDRLRGTGAELIRIPIDAGTPAAHVSTMQLRDVYETILRDHGTELGAAIRAIAEAPGPVVVHCTAGKDRSGLVVALTLLGIGTPLDQVVADYAITETNLAGEWADRMLRKVRRFRIPLTPTLIEIVTRSPAPALLDALAWIDATHGGVRPYLASIGVTDAHLERLAERLTPAPDAPPRG</sequence>
<dbReference type="Gene3D" id="3.90.190.10">
    <property type="entry name" value="Protein tyrosine phosphatase superfamily"/>
    <property type="match status" value="1"/>
</dbReference>
<dbReference type="InterPro" id="IPR029021">
    <property type="entry name" value="Prot-tyrosine_phosphatase-like"/>
</dbReference>
<dbReference type="EMBL" id="JAGFOA010000004">
    <property type="protein sequence ID" value="MBO3664118.1"/>
    <property type="molecule type" value="Genomic_DNA"/>
</dbReference>
<dbReference type="InterPro" id="IPR026893">
    <property type="entry name" value="Tyr/Ser_Pase_IphP-type"/>
</dbReference>
<feature type="domain" description="Tyrosine specific protein phosphatases" evidence="2">
    <location>
        <begin position="103"/>
        <end position="172"/>
    </location>
</feature>
<comment type="caution">
    <text evidence="3">The sequence shown here is derived from an EMBL/GenBank/DDBJ whole genome shotgun (WGS) entry which is preliminary data.</text>
</comment>
<dbReference type="RefSeq" id="WP_208503867.1">
    <property type="nucleotide sequence ID" value="NZ_JAGFOA010000004.1"/>
</dbReference>
<dbReference type="GO" id="GO:0004721">
    <property type="term" value="F:phosphoprotein phosphatase activity"/>
    <property type="evidence" value="ECO:0007669"/>
    <property type="project" value="InterPro"/>
</dbReference>